<dbReference type="EC" id="3.5.4.31" evidence="4"/>
<dbReference type="InterPro" id="IPR023512">
    <property type="entry name" value="Deaminase_MtaD/DadD"/>
</dbReference>
<dbReference type="RefSeq" id="WP_200672872.1">
    <property type="nucleotide sequence ID" value="NZ_JAACYA010000001.1"/>
</dbReference>
<feature type="binding site" evidence="4">
    <location>
        <position position="69"/>
    </location>
    <ligand>
        <name>Zn(2+)</name>
        <dbReference type="ChEBI" id="CHEBI:29105"/>
    </ligand>
</feature>
<dbReference type="InterPro" id="IPR006680">
    <property type="entry name" value="Amidohydro-rel"/>
</dbReference>
<evidence type="ECO:0000256" key="4">
    <source>
        <dbReference type="HAMAP-Rule" id="MF_01281"/>
    </source>
</evidence>
<reference evidence="6 7" key="1">
    <citation type="journal article" date="2021" name="Syst. Appl. Microbiol.">
        <title>Persephonella atlantica sp. nov.: How to adapt to physico-chemical gradients in high temperature hydrothermal habitats.</title>
        <authorList>
            <person name="Francois D.X."/>
            <person name="Godfroy A."/>
            <person name="Mathien C."/>
            <person name="Aube J."/>
            <person name="Cathalot C."/>
            <person name="Lesongeur F."/>
            <person name="L'Haridon S."/>
            <person name="Philippon X."/>
            <person name="Roussel E.G."/>
        </authorList>
    </citation>
    <scope>NUCLEOTIDE SEQUENCE [LARGE SCALE GENOMIC DNA]</scope>
    <source>
        <strain evidence="6 7">MO1340</strain>
    </source>
</reference>
<dbReference type="Gene3D" id="2.30.40.10">
    <property type="entry name" value="Urease, subunit C, domain 1"/>
    <property type="match status" value="1"/>
</dbReference>
<evidence type="ECO:0000259" key="5">
    <source>
        <dbReference type="Pfam" id="PF01979"/>
    </source>
</evidence>
<evidence type="ECO:0000313" key="7">
    <source>
        <dbReference type="Proteomes" id="UP000772812"/>
    </source>
</evidence>
<dbReference type="HAMAP" id="MF_01281">
    <property type="entry name" value="MTA_SAH_deamin"/>
    <property type="match status" value="1"/>
</dbReference>
<proteinExistence type="inferred from homology"/>
<feature type="binding site" evidence="4">
    <location>
        <position position="306"/>
    </location>
    <ligand>
        <name>substrate</name>
    </ligand>
</feature>
<comment type="function">
    <text evidence="4">Catalyzes the deamination of 5-methylthioadenosine and S-adenosyl-L-homocysteine into 5-methylthioinosine and S-inosyl-L-homocysteine, respectively. Is also able to deaminate adenosine.</text>
</comment>
<dbReference type="Proteomes" id="UP000772812">
    <property type="component" value="Unassembled WGS sequence"/>
</dbReference>
<keyword evidence="1 4" id="KW-0479">Metal-binding</keyword>
<name>A0ABS1GEY0_9AQUI</name>
<protein>
    <recommendedName>
        <fullName evidence="4">5-methylthioadenosine/S-adenosylhomocysteine deaminase</fullName>
        <shortName evidence="4">MTA/SAH deaminase</shortName>
        <ecNumber evidence="4">3.5.4.28</ecNumber>
        <ecNumber evidence="4">3.5.4.31</ecNumber>
    </recommendedName>
</protein>
<dbReference type="InterPro" id="IPR011059">
    <property type="entry name" value="Metal-dep_hydrolase_composite"/>
</dbReference>
<evidence type="ECO:0000313" key="6">
    <source>
        <dbReference type="EMBL" id="MBK3331445.1"/>
    </source>
</evidence>
<gene>
    <name evidence="4" type="primary">mtaD</name>
    <name evidence="6" type="ORF">GWK41_00010</name>
</gene>
<dbReference type="EC" id="3.5.4.28" evidence="4"/>
<dbReference type="CDD" id="cd01298">
    <property type="entry name" value="ATZ_TRZ_like"/>
    <property type="match status" value="1"/>
</dbReference>
<feature type="binding site" evidence="4">
    <location>
        <position position="218"/>
    </location>
    <ligand>
        <name>Zn(2+)</name>
        <dbReference type="ChEBI" id="CHEBI:29105"/>
    </ligand>
</feature>
<dbReference type="EMBL" id="JAACYA010000001">
    <property type="protein sequence ID" value="MBK3331445.1"/>
    <property type="molecule type" value="Genomic_DNA"/>
</dbReference>
<dbReference type="InterPro" id="IPR032466">
    <property type="entry name" value="Metal_Hydrolase"/>
</dbReference>
<feature type="binding site" evidence="4">
    <location>
        <position position="191"/>
    </location>
    <ligand>
        <name>substrate</name>
    </ligand>
</feature>
<comment type="caution">
    <text evidence="4">Lacks conserved residue(s) required for the propagation of feature annotation.</text>
</comment>
<dbReference type="SUPFAM" id="SSF51556">
    <property type="entry name" value="Metallo-dependent hydrolases"/>
    <property type="match status" value="1"/>
</dbReference>
<keyword evidence="3 4" id="KW-0862">Zinc</keyword>
<keyword evidence="7" id="KW-1185">Reference proteome</keyword>
<evidence type="ECO:0000256" key="2">
    <source>
        <dbReference type="ARBA" id="ARBA00022801"/>
    </source>
</evidence>
<comment type="similarity">
    <text evidence="4">Belongs to the metallo-dependent hydrolases superfamily. MTA/SAH deaminase family.</text>
</comment>
<sequence length="440" mass="48790">MALKPADLILTDIDFILTMDENLTVYENADIVIKDGKILDIGKDKKSEYFGKTVVCSGKVALPGFINTHTHAAMTLLRGYGSDNPLKVWLEEYIWPAEGKFVSYEFVYDGTQIAVYEMLRTGTTTFVDMYFYENAVADVIRQVGIRGVLSTGILDFPTPGAKTPEEGIRKTVEFIEEYKNHSYVIPAIGPHAPYTCSPDTLKRAFEVSEKYDVLFHIHVAETEFEVKTISEKYGKTPVKHLDSVGVLSERTLAAHMVYPTKEEIEILAKRGVKVSHCPESNLKLASGVAPVPEMIKAGVTVSMGTDGTASNDDLDIIGEVSTAAKLHKGIKKDPTVINAKEALLMATRWAAEAVRMSDKIGSLEIGKYADIVLIDFSQPHINPVYDPYTQIVYSSKGCDVDTVVINGEIKVLNKKVLVIDEKEIMEKAKKWEEKVRGLKT</sequence>
<comment type="catalytic activity">
    <reaction evidence="4">
        <text>S-adenosyl-L-homocysteine + H2O + H(+) = S-inosyl-L-homocysteine + NH4(+)</text>
        <dbReference type="Rhea" id="RHEA:20716"/>
        <dbReference type="ChEBI" id="CHEBI:15377"/>
        <dbReference type="ChEBI" id="CHEBI:15378"/>
        <dbReference type="ChEBI" id="CHEBI:28938"/>
        <dbReference type="ChEBI" id="CHEBI:57856"/>
        <dbReference type="ChEBI" id="CHEBI:57985"/>
        <dbReference type="EC" id="3.5.4.28"/>
    </reaction>
</comment>
<dbReference type="InterPro" id="IPR050287">
    <property type="entry name" value="MTA/SAH_deaminase"/>
</dbReference>
<comment type="catalytic activity">
    <reaction evidence="4">
        <text>S-methyl-5'-thioadenosine + H2O + H(+) = S-methyl-5'-thioinosine + NH4(+)</text>
        <dbReference type="Rhea" id="RHEA:25025"/>
        <dbReference type="ChEBI" id="CHEBI:15377"/>
        <dbReference type="ChEBI" id="CHEBI:15378"/>
        <dbReference type="ChEBI" id="CHEBI:17509"/>
        <dbReference type="ChEBI" id="CHEBI:28938"/>
        <dbReference type="ChEBI" id="CHEBI:48595"/>
        <dbReference type="EC" id="3.5.4.31"/>
    </reaction>
</comment>
<feature type="binding site" evidence="4">
    <location>
        <position position="71"/>
    </location>
    <ligand>
        <name>Zn(2+)</name>
        <dbReference type="ChEBI" id="CHEBI:29105"/>
    </ligand>
</feature>
<organism evidence="6 7">
    <name type="scientific">Persephonella atlantica</name>
    <dbReference type="NCBI Taxonomy" id="2699429"/>
    <lineage>
        <taxon>Bacteria</taxon>
        <taxon>Pseudomonadati</taxon>
        <taxon>Aquificota</taxon>
        <taxon>Aquificia</taxon>
        <taxon>Aquificales</taxon>
        <taxon>Hydrogenothermaceae</taxon>
        <taxon>Persephonella</taxon>
    </lineage>
</organism>
<keyword evidence="2 4" id="KW-0378">Hydrolase</keyword>
<feature type="binding site" evidence="4">
    <location>
        <position position="306"/>
    </location>
    <ligand>
        <name>Zn(2+)</name>
        <dbReference type="ChEBI" id="CHEBI:29105"/>
    </ligand>
</feature>
<comment type="cofactor">
    <cofactor evidence="4">
        <name>Zn(2+)</name>
        <dbReference type="ChEBI" id="CHEBI:29105"/>
    </cofactor>
    <text evidence="4">Binds 1 zinc ion per subunit.</text>
</comment>
<feature type="domain" description="Amidohydrolase-related" evidence="5">
    <location>
        <begin position="61"/>
        <end position="409"/>
    </location>
</feature>
<dbReference type="Pfam" id="PF01979">
    <property type="entry name" value="Amidohydro_1"/>
    <property type="match status" value="1"/>
</dbReference>
<feature type="binding site" evidence="4">
    <location>
        <position position="221"/>
    </location>
    <ligand>
        <name>substrate</name>
    </ligand>
</feature>
<dbReference type="Gene3D" id="3.20.20.140">
    <property type="entry name" value="Metal-dependent hydrolases"/>
    <property type="match status" value="1"/>
</dbReference>
<evidence type="ECO:0000256" key="1">
    <source>
        <dbReference type="ARBA" id="ARBA00022723"/>
    </source>
</evidence>
<dbReference type="PANTHER" id="PTHR43794">
    <property type="entry name" value="AMINOHYDROLASE SSNA-RELATED"/>
    <property type="match status" value="1"/>
</dbReference>
<dbReference type="PANTHER" id="PTHR43794:SF11">
    <property type="entry name" value="AMIDOHYDROLASE-RELATED DOMAIN-CONTAINING PROTEIN"/>
    <property type="match status" value="1"/>
</dbReference>
<accession>A0ABS1GEY0</accession>
<feature type="binding site" evidence="4">
    <location>
        <position position="98"/>
    </location>
    <ligand>
        <name>substrate</name>
    </ligand>
</feature>
<comment type="caution">
    <text evidence="6">The sequence shown here is derived from an EMBL/GenBank/DDBJ whole genome shotgun (WGS) entry which is preliminary data.</text>
</comment>
<dbReference type="SUPFAM" id="SSF51338">
    <property type="entry name" value="Composite domain of metallo-dependent hydrolases"/>
    <property type="match status" value="1"/>
</dbReference>
<evidence type="ECO:0000256" key="3">
    <source>
        <dbReference type="ARBA" id="ARBA00022833"/>
    </source>
</evidence>